<accession>A0AAW1YN10</accession>
<dbReference type="AlphaFoldDB" id="A0AAW1YN10"/>
<evidence type="ECO:0000313" key="1">
    <source>
        <dbReference type="EMBL" id="KAK9949979.1"/>
    </source>
</evidence>
<organism evidence="1 2">
    <name type="scientific">Rubus argutus</name>
    <name type="common">Southern blackberry</name>
    <dbReference type="NCBI Taxonomy" id="59490"/>
    <lineage>
        <taxon>Eukaryota</taxon>
        <taxon>Viridiplantae</taxon>
        <taxon>Streptophyta</taxon>
        <taxon>Embryophyta</taxon>
        <taxon>Tracheophyta</taxon>
        <taxon>Spermatophyta</taxon>
        <taxon>Magnoliopsida</taxon>
        <taxon>eudicotyledons</taxon>
        <taxon>Gunneridae</taxon>
        <taxon>Pentapetalae</taxon>
        <taxon>rosids</taxon>
        <taxon>fabids</taxon>
        <taxon>Rosales</taxon>
        <taxon>Rosaceae</taxon>
        <taxon>Rosoideae</taxon>
        <taxon>Rosoideae incertae sedis</taxon>
        <taxon>Rubus</taxon>
    </lineage>
</organism>
<proteinExistence type="predicted"/>
<evidence type="ECO:0000313" key="2">
    <source>
        <dbReference type="Proteomes" id="UP001457282"/>
    </source>
</evidence>
<sequence length="86" mass="9435">MAASMGALLNDAKSKSWFVHVLNGSGLLPRNLSDSDTMDCLLTGRSDSCNDLEATAANQGDFFGDHIKKTTTNPRMCYMKCIRFLN</sequence>
<reference evidence="1 2" key="1">
    <citation type="journal article" date="2023" name="G3 (Bethesda)">
        <title>A chromosome-length genome assembly and annotation of blackberry (Rubus argutus, cv. 'Hillquist').</title>
        <authorList>
            <person name="Bruna T."/>
            <person name="Aryal R."/>
            <person name="Dudchenko O."/>
            <person name="Sargent D.J."/>
            <person name="Mead D."/>
            <person name="Buti M."/>
            <person name="Cavallini A."/>
            <person name="Hytonen T."/>
            <person name="Andres J."/>
            <person name="Pham M."/>
            <person name="Weisz D."/>
            <person name="Mascagni F."/>
            <person name="Usai G."/>
            <person name="Natali L."/>
            <person name="Bassil N."/>
            <person name="Fernandez G.E."/>
            <person name="Lomsadze A."/>
            <person name="Armour M."/>
            <person name="Olukolu B."/>
            <person name="Poorten T."/>
            <person name="Britton C."/>
            <person name="Davik J."/>
            <person name="Ashrafi H."/>
            <person name="Aiden E.L."/>
            <person name="Borodovsky M."/>
            <person name="Worthington M."/>
        </authorList>
    </citation>
    <scope>NUCLEOTIDE SEQUENCE [LARGE SCALE GENOMIC DNA]</scope>
    <source>
        <strain evidence="1">PI 553951</strain>
    </source>
</reference>
<gene>
    <name evidence="1" type="ORF">M0R45_005486</name>
</gene>
<dbReference type="EMBL" id="JBEDUW010000001">
    <property type="protein sequence ID" value="KAK9949979.1"/>
    <property type="molecule type" value="Genomic_DNA"/>
</dbReference>
<comment type="caution">
    <text evidence="1">The sequence shown here is derived from an EMBL/GenBank/DDBJ whole genome shotgun (WGS) entry which is preliminary data.</text>
</comment>
<dbReference type="Proteomes" id="UP001457282">
    <property type="component" value="Unassembled WGS sequence"/>
</dbReference>
<keyword evidence="2" id="KW-1185">Reference proteome</keyword>
<name>A0AAW1YN10_RUBAR</name>
<protein>
    <submittedName>
        <fullName evidence="1">Uncharacterized protein</fullName>
    </submittedName>
</protein>